<dbReference type="CDD" id="cd22671">
    <property type="entry name" value="FHA_APTX-like"/>
    <property type="match status" value="1"/>
</dbReference>
<proteinExistence type="predicted"/>
<evidence type="ECO:0000256" key="3">
    <source>
        <dbReference type="ARBA" id="ARBA00022801"/>
    </source>
</evidence>
<dbReference type="Pfam" id="PF13671">
    <property type="entry name" value="AAA_33"/>
    <property type="match status" value="1"/>
</dbReference>
<evidence type="ECO:0000313" key="10">
    <source>
        <dbReference type="Proteomes" id="UP000440578"/>
    </source>
</evidence>
<accession>A0A6A4WTU5</accession>
<dbReference type="Pfam" id="PF08645">
    <property type="entry name" value="PNK3P"/>
    <property type="match status" value="1"/>
</dbReference>
<dbReference type="InterPro" id="IPR036412">
    <property type="entry name" value="HAD-like_sf"/>
</dbReference>
<dbReference type="InterPro" id="IPR041388">
    <property type="entry name" value="FHA_2"/>
</dbReference>
<dbReference type="AlphaFoldDB" id="A0A6A4WTU5"/>
<protein>
    <submittedName>
        <fullName evidence="9">Bifunctional polynucleotide phosphatase/kinase</fullName>
    </submittedName>
</protein>
<keyword evidence="5" id="KW-0539">Nucleus</keyword>
<dbReference type="Gene3D" id="3.40.50.1000">
    <property type="entry name" value="HAD superfamily/HAD-like"/>
    <property type="match status" value="1"/>
</dbReference>
<dbReference type="GO" id="GO:0003690">
    <property type="term" value="F:double-stranded DNA binding"/>
    <property type="evidence" value="ECO:0007669"/>
    <property type="project" value="TreeGrafter"/>
</dbReference>
<comment type="subcellular location">
    <subcellularLocation>
        <location evidence="1">Nucleus</location>
    </subcellularLocation>
</comment>
<feature type="compositionally biased region" description="Acidic residues" evidence="6">
    <location>
        <begin position="144"/>
        <end position="160"/>
    </location>
</feature>
<dbReference type="SUPFAM" id="SSF56784">
    <property type="entry name" value="HAD-like"/>
    <property type="match status" value="1"/>
</dbReference>
<keyword evidence="3" id="KW-0378">Hydrolase</keyword>
<dbReference type="Pfam" id="PF17913">
    <property type="entry name" value="FHA_2"/>
    <property type="match status" value="1"/>
</dbReference>
<dbReference type="PANTHER" id="PTHR12083:SF9">
    <property type="entry name" value="BIFUNCTIONAL POLYNUCLEOTIDE PHOSPHATASE_KINASE"/>
    <property type="match status" value="1"/>
</dbReference>
<feature type="region of interest" description="Disordered" evidence="6">
    <location>
        <begin position="98"/>
        <end position="161"/>
    </location>
</feature>
<comment type="caution">
    <text evidence="9">The sequence shown here is derived from an EMBL/GenBank/DDBJ whole genome shotgun (WGS) entry which is preliminary data.</text>
</comment>
<evidence type="ECO:0000313" key="9">
    <source>
        <dbReference type="EMBL" id="KAF0309433.1"/>
    </source>
</evidence>
<dbReference type="PANTHER" id="PTHR12083">
    <property type="entry name" value="BIFUNCTIONAL POLYNUCLEOTIDE PHOSPHATASE/KINASE"/>
    <property type="match status" value="1"/>
</dbReference>
<evidence type="ECO:0000256" key="4">
    <source>
        <dbReference type="ARBA" id="ARBA00023204"/>
    </source>
</evidence>
<feature type="compositionally biased region" description="Polar residues" evidence="6">
    <location>
        <begin position="105"/>
        <end position="116"/>
    </location>
</feature>
<gene>
    <name evidence="9" type="primary">PNKP_3</name>
    <name evidence="9" type="ORF">FJT64_002071</name>
</gene>
<feature type="domain" description="DUF7041" evidence="8">
    <location>
        <begin position="355"/>
        <end position="431"/>
    </location>
</feature>
<organism evidence="9 10">
    <name type="scientific">Amphibalanus amphitrite</name>
    <name type="common">Striped barnacle</name>
    <name type="synonym">Balanus amphitrite</name>
    <dbReference type="NCBI Taxonomy" id="1232801"/>
    <lineage>
        <taxon>Eukaryota</taxon>
        <taxon>Metazoa</taxon>
        <taxon>Ecdysozoa</taxon>
        <taxon>Arthropoda</taxon>
        <taxon>Crustacea</taxon>
        <taxon>Multicrustacea</taxon>
        <taxon>Cirripedia</taxon>
        <taxon>Thoracica</taxon>
        <taxon>Thoracicalcarea</taxon>
        <taxon>Balanomorpha</taxon>
        <taxon>Balanoidea</taxon>
        <taxon>Balanidae</taxon>
        <taxon>Amphibalaninae</taxon>
        <taxon>Amphibalanus</taxon>
    </lineage>
</organism>
<dbReference type="SUPFAM" id="SSF49879">
    <property type="entry name" value="SMAD/FHA domain"/>
    <property type="match status" value="1"/>
</dbReference>
<keyword evidence="9" id="KW-0808">Transferase</keyword>
<dbReference type="InterPro" id="IPR013954">
    <property type="entry name" value="PNK3P"/>
</dbReference>
<dbReference type="GO" id="GO:0046403">
    <property type="term" value="F:polynucleotide 3'-phosphatase activity"/>
    <property type="evidence" value="ECO:0007669"/>
    <property type="project" value="TreeGrafter"/>
</dbReference>
<dbReference type="InterPro" id="IPR023214">
    <property type="entry name" value="HAD_sf"/>
</dbReference>
<evidence type="ECO:0000256" key="1">
    <source>
        <dbReference type="ARBA" id="ARBA00004123"/>
    </source>
</evidence>
<evidence type="ECO:0000256" key="5">
    <source>
        <dbReference type="ARBA" id="ARBA00023242"/>
    </source>
</evidence>
<dbReference type="InterPro" id="IPR008984">
    <property type="entry name" value="SMAD_FHA_dom_sf"/>
</dbReference>
<evidence type="ECO:0000256" key="6">
    <source>
        <dbReference type="SAM" id="MobiDB-lite"/>
    </source>
</evidence>
<dbReference type="InterPro" id="IPR027417">
    <property type="entry name" value="P-loop_NTPase"/>
</dbReference>
<dbReference type="Pfam" id="PF23055">
    <property type="entry name" value="DUF7041"/>
    <property type="match status" value="1"/>
</dbReference>
<feature type="domain" description="PNK FHA" evidence="7">
    <location>
        <begin position="13"/>
        <end position="71"/>
    </location>
</feature>
<dbReference type="OrthoDB" id="19045at2759"/>
<dbReference type="Gene3D" id="3.40.50.300">
    <property type="entry name" value="P-loop containing nucleotide triphosphate hydrolases"/>
    <property type="match status" value="1"/>
</dbReference>
<dbReference type="GO" id="GO:0005634">
    <property type="term" value="C:nucleus"/>
    <property type="evidence" value="ECO:0007669"/>
    <property type="project" value="UniProtKB-SubCell"/>
</dbReference>
<dbReference type="SUPFAM" id="SSF52540">
    <property type="entry name" value="P-loop containing nucleoside triphosphate hydrolases"/>
    <property type="match status" value="1"/>
</dbReference>
<evidence type="ECO:0000259" key="8">
    <source>
        <dbReference type="Pfam" id="PF23055"/>
    </source>
</evidence>
<keyword evidence="10" id="KW-1185">Reference proteome</keyword>
<dbReference type="GO" id="GO:0046404">
    <property type="term" value="F:ATP-dependent polydeoxyribonucleotide 5'-hydroxyl-kinase activity"/>
    <property type="evidence" value="ECO:0007669"/>
    <property type="project" value="TreeGrafter"/>
</dbReference>
<dbReference type="Gene3D" id="2.60.200.20">
    <property type="match status" value="1"/>
</dbReference>
<keyword evidence="2" id="KW-0227">DNA damage</keyword>
<dbReference type="EMBL" id="VIIS01000403">
    <property type="protein sequence ID" value="KAF0309433.1"/>
    <property type="molecule type" value="Genomic_DNA"/>
</dbReference>
<name>A0A6A4WTU5_AMPAM</name>
<reference evidence="9 10" key="1">
    <citation type="submission" date="2019-07" db="EMBL/GenBank/DDBJ databases">
        <title>Draft genome assembly of a fouling barnacle, Amphibalanus amphitrite (Darwin, 1854): The first reference genome for Thecostraca.</title>
        <authorList>
            <person name="Kim W."/>
        </authorList>
    </citation>
    <scope>NUCLEOTIDE SEQUENCE [LARGE SCALE GENOMIC DNA]</scope>
    <source>
        <strain evidence="9">SNU_AA5</strain>
        <tissue evidence="9">Soma without cirri and trophi</tissue>
    </source>
</reference>
<evidence type="ECO:0000259" key="7">
    <source>
        <dbReference type="Pfam" id="PF17913"/>
    </source>
</evidence>
<dbReference type="GO" id="GO:0006281">
    <property type="term" value="P:DNA repair"/>
    <property type="evidence" value="ECO:0007669"/>
    <property type="project" value="UniProtKB-KW"/>
</dbReference>
<dbReference type="Proteomes" id="UP000440578">
    <property type="component" value="Unassembled WGS sequence"/>
</dbReference>
<keyword evidence="4" id="KW-0234">DNA repair</keyword>
<sequence>MSFSGCTLKRKDGVNVPLVNGKQIIGRSRETMIKDVRCSKKQVECDVDLSSGTVLVRTLGANPSSALGRPLPQGQSVSLRHGDSLELLSGQHQFTVHFLPPPTAASGSSTAHQDSPSGLKRAAGSVEAPSPKRARPDSAPATGLDEEGLGEQSDGEEQETLAEQWTSLENDQLLMFVTKGVKPSSKLGISKRKLLPEDLRRKLQNITGRLGVPVQCLISPGDRWYRKPRPGMWEYLIKTENGSRAVDMKESFYCGDAAGRREGWAPKKKKDFSCSDRLFAINVGLRFYTPEELFLAMDQKTQPAGAGAAAGTGAAAGAGAAAAAASHAAAAAAAAAAQPDYLRVATAPRSHVAPPRFFEEDPVIWLVQLDLFFSQAAVDDELSRFRIAATLLPGHLLRDFTDILRNPPQDRPYTILSNAIRQRFGKSVEQRQPATNKYQLPEFDPRAAVDGARTAAPVSAARTEKEIAVLVGPPGSGKSHVTSTQLVPAGYVAANRDTLKSWQKCVQVAEQAIKEGKSAAVDNTNGDRESRARYVQLGRRLGVPVRCLLMTTTLAHARHNNKYRELTDSSHQHVSDMIFNMFKSRYEEPTTDEGFSEICRLDCLPTFSDQQQERIYRLYLLEK</sequence>
<dbReference type="InterPro" id="IPR055469">
    <property type="entry name" value="DUF7041"/>
</dbReference>
<keyword evidence="9" id="KW-0418">Kinase</keyword>
<dbReference type="FunFam" id="3.40.50.300:FF:000737">
    <property type="entry name" value="Bifunctional polynucleotide phosphatase/kinase"/>
    <property type="match status" value="1"/>
</dbReference>
<evidence type="ECO:0000256" key="2">
    <source>
        <dbReference type="ARBA" id="ARBA00022763"/>
    </source>
</evidence>